<dbReference type="GO" id="GO:0005975">
    <property type="term" value="P:carbohydrate metabolic process"/>
    <property type="evidence" value="ECO:0007669"/>
    <property type="project" value="InterPro"/>
</dbReference>
<reference evidence="3 4" key="1">
    <citation type="submission" date="2013-02" db="EMBL/GenBank/DDBJ databases">
        <title>Genome sequence of Clostridium saccharoperbutylacetonicum N1-4(HMT).</title>
        <authorList>
            <person name="Poehlein A."/>
            <person name="Daniel R."/>
        </authorList>
    </citation>
    <scope>NUCLEOTIDE SEQUENCE [LARGE SCALE GENOMIC DNA]</scope>
    <source>
        <strain evidence="4">N1-4(HMT)</strain>
    </source>
</reference>
<dbReference type="InterPro" id="IPR050248">
    <property type="entry name" value="Polysacc_deacetylase_ArnD"/>
</dbReference>
<evidence type="ECO:0000259" key="2">
    <source>
        <dbReference type="PROSITE" id="PS51677"/>
    </source>
</evidence>
<evidence type="ECO:0000313" key="3">
    <source>
        <dbReference type="EMBL" id="AGF54303.1"/>
    </source>
</evidence>
<dbReference type="InterPro" id="IPR002509">
    <property type="entry name" value="NODB_dom"/>
</dbReference>
<dbReference type="RefSeq" id="WP_015390629.1">
    <property type="nucleotide sequence ID" value="NC_020291.1"/>
</dbReference>
<dbReference type="CDD" id="cd10944">
    <property type="entry name" value="CE4_SmPgdA_like"/>
    <property type="match status" value="1"/>
</dbReference>
<accession>M1MD45</accession>
<dbReference type="SUPFAM" id="SSF88713">
    <property type="entry name" value="Glycoside hydrolase/deacetylase"/>
    <property type="match status" value="1"/>
</dbReference>
<dbReference type="Gene3D" id="3.20.20.370">
    <property type="entry name" value="Glycoside hydrolase/deacetylase"/>
    <property type="match status" value="1"/>
</dbReference>
<dbReference type="PATRIC" id="fig|931276.5.peg.469"/>
<dbReference type="HOGENOM" id="CLU_021264_6_2_9"/>
<proteinExistence type="predicted"/>
<dbReference type="OrthoDB" id="258610at2"/>
<evidence type="ECO:0000313" key="4">
    <source>
        <dbReference type="Proteomes" id="UP000011728"/>
    </source>
</evidence>
<dbReference type="InterPro" id="IPR011330">
    <property type="entry name" value="Glyco_hydro/deAcase_b/a-brl"/>
</dbReference>
<dbReference type="KEGG" id="csr:Cspa_c05090"/>
<feature type="domain" description="NodB homology" evidence="2">
    <location>
        <begin position="113"/>
        <end position="316"/>
    </location>
</feature>
<dbReference type="STRING" id="36745.CLSAP_05140"/>
<dbReference type="AlphaFoldDB" id="M1MD45"/>
<dbReference type="PANTHER" id="PTHR10587">
    <property type="entry name" value="GLYCOSYL TRANSFERASE-RELATED"/>
    <property type="match status" value="1"/>
</dbReference>
<name>M1MD45_9CLOT</name>
<keyword evidence="4" id="KW-1185">Reference proteome</keyword>
<dbReference type="Proteomes" id="UP000011728">
    <property type="component" value="Chromosome"/>
</dbReference>
<protein>
    <submittedName>
        <fullName evidence="3">Polysaccharide deacetylase</fullName>
    </submittedName>
</protein>
<sequence>MKFDRRNNNKMKNIKRARTTILFIIVAIFVIVGSALAAQKFSASRQAVQALDEVKDDKNQKLDSSSTQEDKNGSTETAPTKESNSGVEDVAFVEKYLNQQMKGQKPDGADGKKVAYLTFDDGPSETVTPQILDILKAENVHATFFLVGKEIDASETNKNLVKREYAEGNAIGNHTYTHDYNYLYPKNKINVNTCMSDFEKTNQSLKNVLGQDFSTRAVRFPGGQMTWEKSDPQGTVAIDKALHDKDYHQIDWNALSGDAESKAKRTAEQLTQEAIKTIGKREKVIILMHDTYGKEETAKALPGIIKYLKDQGYEFKILK</sequence>
<dbReference type="EMBL" id="CP004121">
    <property type="protein sequence ID" value="AGF54303.1"/>
    <property type="molecule type" value="Genomic_DNA"/>
</dbReference>
<evidence type="ECO:0000256" key="1">
    <source>
        <dbReference type="SAM" id="MobiDB-lite"/>
    </source>
</evidence>
<dbReference type="Pfam" id="PF01522">
    <property type="entry name" value="Polysacc_deac_1"/>
    <property type="match status" value="1"/>
</dbReference>
<dbReference type="GO" id="GO:0016810">
    <property type="term" value="F:hydrolase activity, acting on carbon-nitrogen (but not peptide) bonds"/>
    <property type="evidence" value="ECO:0007669"/>
    <property type="project" value="InterPro"/>
</dbReference>
<feature type="compositionally biased region" description="Polar residues" evidence="1">
    <location>
        <begin position="74"/>
        <end position="86"/>
    </location>
</feature>
<dbReference type="eggNOG" id="COG0726">
    <property type="taxonomic scope" value="Bacteria"/>
</dbReference>
<gene>
    <name evidence="3" type="ORF">Cspa_c05090</name>
</gene>
<feature type="region of interest" description="Disordered" evidence="1">
    <location>
        <begin position="53"/>
        <end position="86"/>
    </location>
</feature>
<dbReference type="PROSITE" id="PS51677">
    <property type="entry name" value="NODB"/>
    <property type="match status" value="1"/>
</dbReference>
<organism evidence="3 4">
    <name type="scientific">Clostridium saccharoperbutylacetonicum N1-4(HMT)</name>
    <dbReference type="NCBI Taxonomy" id="931276"/>
    <lineage>
        <taxon>Bacteria</taxon>
        <taxon>Bacillati</taxon>
        <taxon>Bacillota</taxon>
        <taxon>Clostridia</taxon>
        <taxon>Eubacteriales</taxon>
        <taxon>Clostridiaceae</taxon>
        <taxon>Clostridium</taxon>
    </lineage>
</organism>